<reference evidence="3" key="1">
    <citation type="submission" date="2017-03" db="EMBL/GenBank/DDBJ databases">
        <title>Draft genome sequence of Moraxella equi CCUG 4950T type strain.</title>
        <authorList>
            <person name="Salva-Serra F."/>
            <person name="Engstrom-Jakobsson H."/>
            <person name="Thorell K."/>
            <person name="Jaen-Luchoro D."/>
            <person name="Gonzales-Siles L."/>
            <person name="Karlsson R."/>
            <person name="Yazdan S."/>
            <person name="Boulund F."/>
            <person name="Johnning A."/>
            <person name="Engstrand L."/>
            <person name="Kristiansson E."/>
            <person name="Moore E."/>
        </authorList>
    </citation>
    <scope>NUCLEOTIDE SEQUENCE [LARGE SCALE GENOMIC DNA]</scope>
    <source>
        <strain evidence="3">CCUG 4441</strain>
    </source>
</reference>
<gene>
    <name evidence="1" type="ORF">B5J94_10600</name>
    <name evidence="2" type="ORF">NCTC7911_01393</name>
</gene>
<proteinExistence type="predicted"/>
<reference evidence="2 4" key="3">
    <citation type="submission" date="2018-06" db="EMBL/GenBank/DDBJ databases">
        <authorList>
            <consortium name="Pathogen Informatics"/>
            <person name="Doyle S."/>
        </authorList>
    </citation>
    <scope>NUCLEOTIDE SEQUENCE [LARGE SCALE GENOMIC DNA]</scope>
    <source>
        <strain evidence="2 4">NCTC7911</strain>
    </source>
</reference>
<reference evidence="1" key="2">
    <citation type="submission" date="2017-03" db="EMBL/GenBank/DDBJ databases">
        <authorList>
            <person name="Afonso C.L."/>
            <person name="Miller P.J."/>
            <person name="Scott M.A."/>
            <person name="Spackman E."/>
            <person name="Goraichik I."/>
            <person name="Dimitrov K.M."/>
            <person name="Suarez D.L."/>
            <person name="Swayne D.E."/>
        </authorList>
    </citation>
    <scope>NUCLEOTIDE SEQUENCE</scope>
    <source>
        <strain evidence="1">CCUG 4441</strain>
    </source>
</reference>
<dbReference type="Proteomes" id="UP000254107">
    <property type="component" value="Unassembled WGS sequence"/>
</dbReference>
<protein>
    <submittedName>
        <fullName evidence="1">Uncharacterized protein</fullName>
    </submittedName>
</protein>
<name>A0A1V4GR12_MORLA</name>
<dbReference type="EMBL" id="UGQC01000001">
    <property type="protein sequence ID" value="STZ00011.1"/>
    <property type="molecule type" value="Genomic_DNA"/>
</dbReference>
<evidence type="ECO:0000313" key="4">
    <source>
        <dbReference type="Proteomes" id="UP000254107"/>
    </source>
</evidence>
<evidence type="ECO:0000313" key="2">
    <source>
        <dbReference type="EMBL" id="STZ00011.1"/>
    </source>
</evidence>
<evidence type="ECO:0000313" key="3">
    <source>
        <dbReference type="Proteomes" id="UP000191025"/>
    </source>
</evidence>
<accession>A0A1V4GR12</accession>
<dbReference type="AlphaFoldDB" id="A0A1V4GR12"/>
<organism evidence="1 3">
    <name type="scientific">Moraxella lacunata</name>
    <dbReference type="NCBI Taxonomy" id="477"/>
    <lineage>
        <taxon>Bacteria</taxon>
        <taxon>Pseudomonadati</taxon>
        <taxon>Pseudomonadota</taxon>
        <taxon>Gammaproteobacteria</taxon>
        <taxon>Moraxellales</taxon>
        <taxon>Moraxellaceae</taxon>
        <taxon>Moraxella</taxon>
    </lineage>
</organism>
<sequence length="65" mass="7179">MTRQTAHDFTAHHPTISLTTHGTRPAIMTVIHGDKTRAISNDMIVQTLTKLTTSITQATPRRQVA</sequence>
<dbReference type="GeneID" id="302269990"/>
<dbReference type="Proteomes" id="UP000191025">
    <property type="component" value="Unassembled WGS sequence"/>
</dbReference>
<dbReference type="EMBL" id="MXAN01000079">
    <property type="protein sequence ID" value="OPH34838.1"/>
    <property type="molecule type" value="Genomic_DNA"/>
</dbReference>
<keyword evidence="4" id="KW-1185">Reference proteome</keyword>
<evidence type="ECO:0000313" key="1">
    <source>
        <dbReference type="EMBL" id="OPH34838.1"/>
    </source>
</evidence>
<dbReference type="RefSeq" id="WP_062500271.1">
    <property type="nucleotide sequence ID" value="NZ_MXAN01000079.1"/>
</dbReference>